<dbReference type="Pfam" id="PF05869">
    <property type="entry name" value="Dam"/>
    <property type="match status" value="1"/>
</dbReference>
<feature type="non-terminal residue" evidence="1">
    <location>
        <position position="1"/>
    </location>
</feature>
<dbReference type="GO" id="GO:0009007">
    <property type="term" value="F:site-specific DNA-methyltransferase (adenine-specific) activity"/>
    <property type="evidence" value="ECO:0007669"/>
    <property type="project" value="InterPro"/>
</dbReference>
<reference evidence="1" key="1">
    <citation type="journal article" date="2015" name="Nature">
        <title>Complex archaea that bridge the gap between prokaryotes and eukaryotes.</title>
        <authorList>
            <person name="Spang A."/>
            <person name="Saw J.H."/>
            <person name="Jorgensen S.L."/>
            <person name="Zaremba-Niedzwiedzka K."/>
            <person name="Martijn J."/>
            <person name="Lind A.E."/>
            <person name="van Eijk R."/>
            <person name="Schleper C."/>
            <person name="Guy L."/>
            <person name="Ettema T.J."/>
        </authorList>
    </citation>
    <scope>NUCLEOTIDE SEQUENCE</scope>
</reference>
<accession>A0A0F8WTP9</accession>
<dbReference type="AlphaFoldDB" id="A0A0F8WTP9"/>
<protein>
    <recommendedName>
        <fullName evidence="2">DNA N-6-adenine-methyltransferase (Dam)</fullName>
    </recommendedName>
</protein>
<dbReference type="GO" id="GO:0009307">
    <property type="term" value="P:DNA restriction-modification system"/>
    <property type="evidence" value="ECO:0007669"/>
    <property type="project" value="InterPro"/>
</dbReference>
<sequence length="208" mass="23582">SVDRAEAETGIRQYQVSRWRKALRDIPKYRDRLYGKAYAAAFSSGGRHDNLLGEYEWYTPEAILDAAREVMGGIDLDPASCELANRVVNATTYFTEENNGLEQDWQGRVFLNPPFAHPIVRHFAEKLLDSFGDGSVTEAVWLSNACVDVGWWQQLASNGIVCFHRGRIKFYGADGQLQPPTLGQTIIYLGDKREQFRKEFSRFGVVLV</sequence>
<dbReference type="InterPro" id="IPR008593">
    <property type="entry name" value="Dam_MeTrfase"/>
</dbReference>
<evidence type="ECO:0000313" key="1">
    <source>
        <dbReference type="EMBL" id="KKK51700.1"/>
    </source>
</evidence>
<proteinExistence type="predicted"/>
<dbReference type="GO" id="GO:0003677">
    <property type="term" value="F:DNA binding"/>
    <property type="evidence" value="ECO:0007669"/>
    <property type="project" value="InterPro"/>
</dbReference>
<name>A0A0F8WTP9_9ZZZZ</name>
<gene>
    <name evidence="1" type="ORF">LCGC14_3112340</name>
</gene>
<dbReference type="EMBL" id="LAZR01067380">
    <property type="protein sequence ID" value="KKK51700.1"/>
    <property type="molecule type" value="Genomic_DNA"/>
</dbReference>
<comment type="caution">
    <text evidence="1">The sequence shown here is derived from an EMBL/GenBank/DDBJ whole genome shotgun (WGS) entry which is preliminary data.</text>
</comment>
<evidence type="ECO:0008006" key="2">
    <source>
        <dbReference type="Google" id="ProtNLM"/>
    </source>
</evidence>
<organism evidence="1">
    <name type="scientific">marine sediment metagenome</name>
    <dbReference type="NCBI Taxonomy" id="412755"/>
    <lineage>
        <taxon>unclassified sequences</taxon>
        <taxon>metagenomes</taxon>
        <taxon>ecological metagenomes</taxon>
    </lineage>
</organism>